<keyword evidence="6" id="KW-1185">Reference proteome</keyword>
<dbReference type="OrthoDB" id="9800350at2"/>
<evidence type="ECO:0000313" key="6">
    <source>
        <dbReference type="Proteomes" id="UP000051681"/>
    </source>
</evidence>
<evidence type="ECO:0000259" key="4">
    <source>
        <dbReference type="PROSITE" id="PS51118"/>
    </source>
</evidence>
<dbReference type="InterPro" id="IPR036388">
    <property type="entry name" value="WH-like_DNA-bd_sf"/>
</dbReference>
<evidence type="ECO:0000256" key="2">
    <source>
        <dbReference type="ARBA" id="ARBA00023125"/>
    </source>
</evidence>
<sequence length="131" mass="14989">MPKDQSQESHTAPAVQDGQQCDRIKEVLSRVGDRWSVMIIFSLGRGTMRFNEMKRYLGISQRMLSLTLKALERDGLVQRTLHPTVPPRVDYDLTDLGRSFCEPVYAMGRWALDNLDNIDRSRAAYDAAQED</sequence>
<dbReference type="InterPro" id="IPR036390">
    <property type="entry name" value="WH_DNA-bd_sf"/>
</dbReference>
<dbReference type="SUPFAM" id="SSF46785">
    <property type="entry name" value="Winged helix' DNA-binding domain"/>
    <property type="match status" value="1"/>
</dbReference>
<dbReference type="PANTHER" id="PTHR33204:SF39">
    <property type="entry name" value="TRANSCRIPTIONAL REGULATORY PROTEIN"/>
    <property type="match status" value="1"/>
</dbReference>
<organism evidence="5 6">
    <name type="scientific">Thalassovita mediterranea</name>
    <dbReference type="NCBI Taxonomy" id="340021"/>
    <lineage>
        <taxon>Bacteria</taxon>
        <taxon>Pseudomonadati</taxon>
        <taxon>Pseudomonadota</taxon>
        <taxon>Alphaproteobacteria</taxon>
        <taxon>Rhodobacterales</taxon>
        <taxon>Roseobacteraceae</taxon>
        <taxon>Thalassovita</taxon>
    </lineage>
</organism>
<gene>
    <name evidence="5" type="primary">yybR</name>
    <name evidence="5" type="ORF">TM5383_01453</name>
</gene>
<dbReference type="AlphaFoldDB" id="A0A0P1H3G7"/>
<accession>A0A0P1H3G7</accession>
<keyword evidence="1" id="KW-0805">Transcription regulation</keyword>
<dbReference type="GO" id="GO:0003677">
    <property type="term" value="F:DNA binding"/>
    <property type="evidence" value="ECO:0007669"/>
    <property type="project" value="UniProtKB-KW"/>
</dbReference>
<dbReference type="CDD" id="cd00090">
    <property type="entry name" value="HTH_ARSR"/>
    <property type="match status" value="1"/>
</dbReference>
<protein>
    <submittedName>
        <fullName evidence="5">Putative HTH-type transcriptional regulator YybR</fullName>
    </submittedName>
</protein>
<dbReference type="InterPro" id="IPR002577">
    <property type="entry name" value="HTH_HxlR"/>
</dbReference>
<evidence type="ECO:0000256" key="3">
    <source>
        <dbReference type="ARBA" id="ARBA00023163"/>
    </source>
</evidence>
<reference evidence="5 6" key="1">
    <citation type="submission" date="2015-09" db="EMBL/GenBank/DDBJ databases">
        <authorList>
            <consortium name="Swine Surveillance"/>
        </authorList>
    </citation>
    <scope>NUCLEOTIDE SEQUENCE [LARGE SCALE GENOMIC DNA]</scope>
    <source>
        <strain evidence="5 6">CECT 8383</strain>
    </source>
</reference>
<dbReference type="RefSeq" id="WP_058318321.1">
    <property type="nucleotide sequence ID" value="NZ_CYSF01000006.1"/>
</dbReference>
<dbReference type="PANTHER" id="PTHR33204">
    <property type="entry name" value="TRANSCRIPTIONAL REGULATOR, MARR FAMILY"/>
    <property type="match status" value="1"/>
</dbReference>
<dbReference type="Proteomes" id="UP000051681">
    <property type="component" value="Unassembled WGS sequence"/>
</dbReference>
<dbReference type="InterPro" id="IPR011991">
    <property type="entry name" value="ArsR-like_HTH"/>
</dbReference>
<proteinExistence type="predicted"/>
<evidence type="ECO:0000256" key="1">
    <source>
        <dbReference type="ARBA" id="ARBA00023015"/>
    </source>
</evidence>
<evidence type="ECO:0000313" key="5">
    <source>
        <dbReference type="EMBL" id="CUH84246.1"/>
    </source>
</evidence>
<dbReference type="GO" id="GO:0006355">
    <property type="term" value="P:regulation of DNA-templated transcription"/>
    <property type="evidence" value="ECO:0007669"/>
    <property type="project" value="UniProtKB-ARBA"/>
</dbReference>
<keyword evidence="2" id="KW-0238">DNA-binding</keyword>
<name>A0A0P1H3G7_9RHOB</name>
<dbReference type="EMBL" id="CYSF01000006">
    <property type="protein sequence ID" value="CUH84246.1"/>
    <property type="molecule type" value="Genomic_DNA"/>
</dbReference>
<dbReference type="Gene3D" id="1.10.10.10">
    <property type="entry name" value="Winged helix-like DNA-binding domain superfamily/Winged helix DNA-binding domain"/>
    <property type="match status" value="1"/>
</dbReference>
<dbReference type="STRING" id="340021.TM5383_01453"/>
<dbReference type="PROSITE" id="PS51118">
    <property type="entry name" value="HTH_HXLR"/>
    <property type="match status" value="1"/>
</dbReference>
<keyword evidence="3" id="KW-0804">Transcription</keyword>
<dbReference type="Pfam" id="PF01638">
    <property type="entry name" value="HxlR"/>
    <property type="match status" value="1"/>
</dbReference>
<feature type="domain" description="HTH hxlR-type" evidence="4">
    <location>
        <begin position="21"/>
        <end position="119"/>
    </location>
</feature>